<feature type="transmembrane region" description="Helical" evidence="1">
    <location>
        <begin position="6"/>
        <end position="27"/>
    </location>
</feature>
<dbReference type="GO" id="GO:0006465">
    <property type="term" value="P:signal peptide processing"/>
    <property type="evidence" value="ECO:0007669"/>
    <property type="project" value="InterPro"/>
</dbReference>
<dbReference type="InterPro" id="IPR019533">
    <property type="entry name" value="Peptidase_S26"/>
</dbReference>
<evidence type="ECO:0008006" key="4">
    <source>
        <dbReference type="Google" id="ProtNLM"/>
    </source>
</evidence>
<dbReference type="PANTHER" id="PTHR10806:SF6">
    <property type="entry name" value="SIGNAL PEPTIDASE COMPLEX CATALYTIC SUBUNIT SEC11"/>
    <property type="match status" value="1"/>
</dbReference>
<dbReference type="InterPro" id="IPR001733">
    <property type="entry name" value="Peptidase_S26B"/>
</dbReference>
<name>A0A9D1G7N2_9FIRM</name>
<evidence type="ECO:0000256" key="1">
    <source>
        <dbReference type="SAM" id="Phobius"/>
    </source>
</evidence>
<dbReference type="AlphaFoldDB" id="A0A9D1G7N2"/>
<evidence type="ECO:0000313" key="2">
    <source>
        <dbReference type="EMBL" id="HIT17027.1"/>
    </source>
</evidence>
<accession>A0A9D1G7N2</accession>
<dbReference type="GO" id="GO:0016020">
    <property type="term" value="C:membrane"/>
    <property type="evidence" value="ECO:0007669"/>
    <property type="project" value="InterPro"/>
</dbReference>
<reference evidence="2" key="1">
    <citation type="submission" date="2020-10" db="EMBL/GenBank/DDBJ databases">
        <authorList>
            <person name="Gilroy R."/>
        </authorList>
    </citation>
    <scope>NUCLEOTIDE SEQUENCE</scope>
    <source>
        <strain evidence="2">14508</strain>
    </source>
</reference>
<reference evidence="2" key="2">
    <citation type="journal article" date="2021" name="PeerJ">
        <title>Extensive microbial diversity within the chicken gut microbiome revealed by metagenomics and culture.</title>
        <authorList>
            <person name="Gilroy R."/>
            <person name="Ravi A."/>
            <person name="Getino M."/>
            <person name="Pursley I."/>
            <person name="Horton D.L."/>
            <person name="Alikhan N.F."/>
            <person name="Baker D."/>
            <person name="Gharbi K."/>
            <person name="Hall N."/>
            <person name="Watson M."/>
            <person name="Adriaenssens E.M."/>
            <person name="Foster-Nyarko E."/>
            <person name="Jarju S."/>
            <person name="Secka A."/>
            <person name="Antonio M."/>
            <person name="Oren A."/>
            <person name="Chaudhuri R.R."/>
            <person name="La Ragione R."/>
            <person name="Hildebrand F."/>
            <person name="Pallen M.J."/>
        </authorList>
    </citation>
    <scope>NUCLEOTIDE SEQUENCE</scope>
    <source>
        <strain evidence="2">14508</strain>
    </source>
</reference>
<dbReference type="CDD" id="cd06530">
    <property type="entry name" value="S26_SPase_I"/>
    <property type="match status" value="1"/>
</dbReference>
<dbReference type="Proteomes" id="UP000886893">
    <property type="component" value="Unassembled WGS sequence"/>
</dbReference>
<evidence type="ECO:0000313" key="3">
    <source>
        <dbReference type="Proteomes" id="UP000886893"/>
    </source>
</evidence>
<comment type="caution">
    <text evidence="2">The sequence shown here is derived from an EMBL/GenBank/DDBJ whole genome shotgun (WGS) entry which is preliminary data.</text>
</comment>
<sequence>MTNIELISLIVTFIGVVSFAAVFTILYRSHVVSSIEDIQLGKKDIDLIDTYLYESQEKVKKRKKTIEIVKTVLFCIAMVILIPVFVFSIVQKIQGNALMINNKAIMVVSSGSMSKKHAANDYLTMNHLDNQFNTYDIIILDKVTDENPIELYDVIAYKNNEGTNIIHRVVDIGNDDNGVIRYTTRGDAVGSDDSYHPTSEDVIGIYTNQRIPLLGIFILFFQSYPGIITIIAVIYCLIMFDRYSNKATQEQEKRIEILKNAMEDLSEDFLLDPKVQFVETIYYKGYAYSFDEKGFKEKKEIPMEKNDENQMIHVIKDSSSNQETIKKIDIQNQSKGEDNDE</sequence>
<gene>
    <name evidence="2" type="ORF">IAD04_01430</name>
</gene>
<keyword evidence="1" id="KW-1133">Transmembrane helix</keyword>
<feature type="transmembrane region" description="Helical" evidence="1">
    <location>
        <begin position="213"/>
        <end position="238"/>
    </location>
</feature>
<organism evidence="2 3">
    <name type="scientific">Candidatus Caccosoma faecigallinarum</name>
    <dbReference type="NCBI Taxonomy" id="2840720"/>
    <lineage>
        <taxon>Bacteria</taxon>
        <taxon>Bacillati</taxon>
        <taxon>Bacillota</taxon>
        <taxon>Bacillota incertae sedis</taxon>
        <taxon>Candidatus Caccosoma</taxon>
    </lineage>
</organism>
<dbReference type="GO" id="GO:0004252">
    <property type="term" value="F:serine-type endopeptidase activity"/>
    <property type="evidence" value="ECO:0007669"/>
    <property type="project" value="InterPro"/>
</dbReference>
<protein>
    <recommendedName>
        <fullName evidence="4">Signal peptidase I</fullName>
    </recommendedName>
</protein>
<feature type="transmembrane region" description="Helical" evidence="1">
    <location>
        <begin position="68"/>
        <end position="90"/>
    </location>
</feature>
<keyword evidence="1" id="KW-0472">Membrane</keyword>
<keyword evidence="1" id="KW-0812">Transmembrane</keyword>
<dbReference type="PANTHER" id="PTHR10806">
    <property type="entry name" value="SIGNAL PEPTIDASE COMPLEX CATALYTIC SUBUNIT SEC11"/>
    <property type="match status" value="1"/>
</dbReference>
<proteinExistence type="predicted"/>
<dbReference type="EMBL" id="DVKI01000043">
    <property type="protein sequence ID" value="HIT17027.1"/>
    <property type="molecule type" value="Genomic_DNA"/>
</dbReference>